<dbReference type="Proteomes" id="UP001159405">
    <property type="component" value="Unassembled WGS sequence"/>
</dbReference>
<organism evidence="1 2">
    <name type="scientific">Porites lobata</name>
    <dbReference type="NCBI Taxonomy" id="104759"/>
    <lineage>
        <taxon>Eukaryota</taxon>
        <taxon>Metazoa</taxon>
        <taxon>Cnidaria</taxon>
        <taxon>Anthozoa</taxon>
        <taxon>Hexacorallia</taxon>
        <taxon>Scleractinia</taxon>
        <taxon>Fungiina</taxon>
        <taxon>Poritidae</taxon>
        <taxon>Porites</taxon>
    </lineage>
</organism>
<dbReference type="EMBL" id="CALNXK010000091">
    <property type="protein sequence ID" value="CAH3151320.1"/>
    <property type="molecule type" value="Genomic_DNA"/>
</dbReference>
<proteinExistence type="predicted"/>
<sequence length="183" mass="20962">LLSRNTLVFGRFNSKERTNVHRTPFFFTSLIPHCLKSQVSKYYGKKALLGVAKSLEVTFFVFLGVGAILKICLTSSYTPIWLCPGLLLELLYQCMPFYTWAIPPSRTLKVNFASNNTPKYVYFTFFCSRVEKHAAFLAKRCHLCGKTLMTLKTVQNCEKRALGSELLNFICEDIELDSREIHP</sequence>
<evidence type="ECO:0000313" key="2">
    <source>
        <dbReference type="Proteomes" id="UP001159405"/>
    </source>
</evidence>
<protein>
    <submittedName>
        <fullName evidence="1">Uncharacterized protein</fullName>
    </submittedName>
</protein>
<accession>A0ABN8PYH4</accession>
<gene>
    <name evidence="1" type="ORF">PLOB_00048528</name>
</gene>
<name>A0ABN8PYH4_9CNID</name>
<feature type="non-terminal residue" evidence="1">
    <location>
        <position position="1"/>
    </location>
</feature>
<comment type="caution">
    <text evidence="1">The sequence shown here is derived from an EMBL/GenBank/DDBJ whole genome shotgun (WGS) entry which is preliminary data.</text>
</comment>
<evidence type="ECO:0000313" key="1">
    <source>
        <dbReference type="EMBL" id="CAH3151320.1"/>
    </source>
</evidence>
<reference evidence="1 2" key="1">
    <citation type="submission" date="2022-05" db="EMBL/GenBank/DDBJ databases">
        <authorList>
            <consortium name="Genoscope - CEA"/>
            <person name="William W."/>
        </authorList>
    </citation>
    <scope>NUCLEOTIDE SEQUENCE [LARGE SCALE GENOMIC DNA]</scope>
</reference>
<keyword evidence="2" id="KW-1185">Reference proteome</keyword>
<feature type="non-terminal residue" evidence="1">
    <location>
        <position position="183"/>
    </location>
</feature>